<reference evidence="2 3" key="1">
    <citation type="journal article" date="2019" name="Int. J. Syst. Evol. Microbiol.">
        <title>The Global Catalogue of Microorganisms (GCM) 10K type strain sequencing project: providing services to taxonomists for standard genome sequencing and annotation.</title>
        <authorList>
            <consortium name="The Broad Institute Genomics Platform"/>
            <consortium name="The Broad Institute Genome Sequencing Center for Infectious Disease"/>
            <person name="Wu L."/>
            <person name="Ma J."/>
        </authorList>
    </citation>
    <scope>NUCLEOTIDE SEQUENCE [LARGE SCALE GENOMIC DNA]</scope>
    <source>
        <strain evidence="2 3">XZYJ18</strain>
    </source>
</reference>
<organism evidence="2 3">
    <name type="scientific">Halorussus aquaticus</name>
    <dbReference type="NCBI Taxonomy" id="2953748"/>
    <lineage>
        <taxon>Archaea</taxon>
        <taxon>Methanobacteriati</taxon>
        <taxon>Methanobacteriota</taxon>
        <taxon>Stenosarchaea group</taxon>
        <taxon>Halobacteria</taxon>
        <taxon>Halobacteriales</taxon>
        <taxon>Haladaptataceae</taxon>
        <taxon>Halorussus</taxon>
    </lineage>
</organism>
<evidence type="ECO:0000313" key="2">
    <source>
        <dbReference type="EMBL" id="MFC4826630.1"/>
    </source>
</evidence>
<dbReference type="EMBL" id="JBHSHT010000003">
    <property type="protein sequence ID" value="MFC4826630.1"/>
    <property type="molecule type" value="Genomic_DNA"/>
</dbReference>
<keyword evidence="3" id="KW-1185">Reference proteome</keyword>
<dbReference type="GeneID" id="73047759"/>
<evidence type="ECO:0000256" key="1">
    <source>
        <dbReference type="SAM" id="MobiDB-lite"/>
    </source>
</evidence>
<sequence length="118" mass="13344">MTDSDSQDSEPNPIKRHPLHKLHKQATSDDTQVGRATTDYMQQQLESVARAMIKTAEDKANADDSATIQKKHAEAAYEEVFAEYRVIDEVIAALGEYESELKRIGSRTNVLQYETEDE</sequence>
<accession>A0ABD5Q7N4</accession>
<dbReference type="Proteomes" id="UP001595945">
    <property type="component" value="Unassembled WGS sequence"/>
</dbReference>
<dbReference type="InterPro" id="IPR009072">
    <property type="entry name" value="Histone-fold"/>
</dbReference>
<protein>
    <submittedName>
        <fullName evidence="2">Uncharacterized protein</fullName>
    </submittedName>
</protein>
<comment type="caution">
    <text evidence="2">The sequence shown here is derived from an EMBL/GenBank/DDBJ whole genome shotgun (WGS) entry which is preliminary data.</text>
</comment>
<name>A0ABD5Q7N4_9EURY</name>
<dbReference type="Gene3D" id="1.10.20.10">
    <property type="entry name" value="Histone, subunit A"/>
    <property type="match status" value="1"/>
</dbReference>
<feature type="region of interest" description="Disordered" evidence="1">
    <location>
        <begin position="1"/>
        <end position="37"/>
    </location>
</feature>
<dbReference type="AlphaFoldDB" id="A0ABD5Q7N4"/>
<gene>
    <name evidence="2" type="ORF">ACFO9K_20430</name>
</gene>
<feature type="compositionally biased region" description="Basic residues" evidence="1">
    <location>
        <begin position="14"/>
        <end position="24"/>
    </location>
</feature>
<feature type="compositionally biased region" description="Polar residues" evidence="1">
    <location>
        <begin position="28"/>
        <end position="37"/>
    </location>
</feature>
<dbReference type="RefSeq" id="WP_254270851.1">
    <property type="nucleotide sequence ID" value="NZ_CP100403.1"/>
</dbReference>
<proteinExistence type="predicted"/>
<evidence type="ECO:0000313" key="3">
    <source>
        <dbReference type="Proteomes" id="UP001595945"/>
    </source>
</evidence>